<dbReference type="Proteomes" id="UP000092952">
    <property type="component" value="Chromosome"/>
</dbReference>
<keyword evidence="3" id="KW-1185">Reference proteome</keyword>
<dbReference type="KEGG" id="gbi:PG2T_06885"/>
<organism evidence="2 3">
    <name type="scientific">Immundisolibacter cernigliae</name>
    <dbReference type="NCBI Taxonomy" id="1810504"/>
    <lineage>
        <taxon>Bacteria</taxon>
        <taxon>Pseudomonadati</taxon>
        <taxon>Pseudomonadota</taxon>
        <taxon>Gammaproteobacteria</taxon>
        <taxon>Immundisolibacterales</taxon>
        <taxon>Immundisolibacteraceae</taxon>
        <taxon>Immundisolibacter</taxon>
    </lineage>
</organism>
<evidence type="ECO:0000313" key="2">
    <source>
        <dbReference type="EMBL" id="ANX03943.1"/>
    </source>
</evidence>
<evidence type="ECO:0008006" key="4">
    <source>
        <dbReference type="Google" id="ProtNLM"/>
    </source>
</evidence>
<sequence length="147" mass="15285">MLAAALQLMALVASAQAAADPYVRYAEGLVVYFGVMPAEVVRGHPLAHPESQMHGRGHESPGEKHVVIALFDAATGARITDATVSARVVGSAAPARALERMTVAGATSYGNYLPLAGTGSRQIRIEITRPGQGKTAVVTFDYPLTGA</sequence>
<dbReference type="EMBL" id="CP014671">
    <property type="protein sequence ID" value="ANX03943.1"/>
    <property type="molecule type" value="Genomic_DNA"/>
</dbReference>
<dbReference type="InParanoid" id="A0A1B1YTG1"/>
<keyword evidence="1" id="KW-0732">Signal</keyword>
<feature type="chain" id="PRO_5008533003" description="DUF4426 domain-containing protein" evidence="1">
    <location>
        <begin position="20"/>
        <end position="147"/>
    </location>
</feature>
<feature type="signal peptide" evidence="1">
    <location>
        <begin position="1"/>
        <end position="19"/>
    </location>
</feature>
<evidence type="ECO:0000256" key="1">
    <source>
        <dbReference type="SAM" id="SignalP"/>
    </source>
</evidence>
<protein>
    <recommendedName>
        <fullName evidence="4">DUF4426 domain-containing protein</fullName>
    </recommendedName>
</protein>
<dbReference type="AlphaFoldDB" id="A0A1B1YTG1"/>
<gene>
    <name evidence="2" type="ORF">PG2T_06885</name>
</gene>
<reference evidence="3" key="1">
    <citation type="submission" date="2016-03" db="EMBL/GenBank/DDBJ databases">
        <title>Complete genome sequence of Solimmundus cernigliae, representing a novel lineage of polycyclic aromatic hydrocarbon degraders within the Gammaproteobacteria.</title>
        <authorList>
            <person name="Singleton D.R."/>
            <person name="Dickey A.N."/>
            <person name="Scholl E.H."/>
            <person name="Wright F.A."/>
            <person name="Aitken M.D."/>
        </authorList>
    </citation>
    <scope>NUCLEOTIDE SEQUENCE [LARGE SCALE GENOMIC DNA]</scope>
    <source>
        <strain evidence="3">TR3.2</strain>
    </source>
</reference>
<accession>A0A1B1YTG1</accession>
<dbReference type="STRING" id="1810504.PG2T_06885"/>
<evidence type="ECO:0000313" key="3">
    <source>
        <dbReference type="Proteomes" id="UP000092952"/>
    </source>
</evidence>
<proteinExistence type="predicted"/>
<name>A0A1B1YTG1_9GAMM</name>